<evidence type="ECO:0000313" key="1">
    <source>
        <dbReference type="EMBL" id="EIW77223.1"/>
    </source>
</evidence>
<proteinExistence type="predicted"/>
<dbReference type="RefSeq" id="XP_007772636.1">
    <property type="nucleotide sequence ID" value="XM_007774446.1"/>
</dbReference>
<dbReference type="EMBL" id="JH711584">
    <property type="protein sequence ID" value="EIW77223.1"/>
    <property type="molecule type" value="Genomic_DNA"/>
</dbReference>
<dbReference type="Proteomes" id="UP000053558">
    <property type="component" value="Unassembled WGS sequence"/>
</dbReference>
<accession>A0A5M3MDM0</accession>
<reference evidence="2" key="1">
    <citation type="journal article" date="2012" name="Science">
        <title>The Paleozoic origin of enzymatic lignin decomposition reconstructed from 31 fungal genomes.</title>
        <authorList>
            <person name="Floudas D."/>
            <person name="Binder M."/>
            <person name="Riley R."/>
            <person name="Barry K."/>
            <person name="Blanchette R.A."/>
            <person name="Henrissat B."/>
            <person name="Martinez A.T."/>
            <person name="Otillar R."/>
            <person name="Spatafora J.W."/>
            <person name="Yadav J.S."/>
            <person name="Aerts A."/>
            <person name="Benoit I."/>
            <person name="Boyd A."/>
            <person name="Carlson A."/>
            <person name="Copeland A."/>
            <person name="Coutinho P.M."/>
            <person name="de Vries R.P."/>
            <person name="Ferreira P."/>
            <person name="Findley K."/>
            <person name="Foster B."/>
            <person name="Gaskell J."/>
            <person name="Glotzer D."/>
            <person name="Gorecki P."/>
            <person name="Heitman J."/>
            <person name="Hesse C."/>
            <person name="Hori C."/>
            <person name="Igarashi K."/>
            <person name="Jurgens J.A."/>
            <person name="Kallen N."/>
            <person name="Kersten P."/>
            <person name="Kohler A."/>
            <person name="Kuees U."/>
            <person name="Kumar T.K.A."/>
            <person name="Kuo A."/>
            <person name="LaButti K."/>
            <person name="Larrondo L.F."/>
            <person name="Lindquist E."/>
            <person name="Ling A."/>
            <person name="Lombard V."/>
            <person name="Lucas S."/>
            <person name="Lundell T."/>
            <person name="Martin R."/>
            <person name="McLaughlin D.J."/>
            <person name="Morgenstern I."/>
            <person name="Morin E."/>
            <person name="Murat C."/>
            <person name="Nagy L.G."/>
            <person name="Nolan M."/>
            <person name="Ohm R.A."/>
            <person name="Patyshakuliyeva A."/>
            <person name="Rokas A."/>
            <person name="Ruiz-Duenas F.J."/>
            <person name="Sabat G."/>
            <person name="Salamov A."/>
            <person name="Samejima M."/>
            <person name="Schmutz J."/>
            <person name="Slot J.C."/>
            <person name="St John F."/>
            <person name="Stenlid J."/>
            <person name="Sun H."/>
            <person name="Sun S."/>
            <person name="Syed K."/>
            <person name="Tsang A."/>
            <person name="Wiebenga A."/>
            <person name="Young D."/>
            <person name="Pisabarro A."/>
            <person name="Eastwood D.C."/>
            <person name="Martin F."/>
            <person name="Cullen D."/>
            <person name="Grigoriev I.V."/>
            <person name="Hibbett D.S."/>
        </authorList>
    </citation>
    <scope>NUCLEOTIDE SEQUENCE [LARGE SCALE GENOMIC DNA]</scope>
    <source>
        <strain evidence="2">RWD-64-598 SS2</strain>
    </source>
</reference>
<gene>
    <name evidence="1" type="ORF">CONPUDRAFT_157487</name>
</gene>
<dbReference type="OrthoDB" id="10253115at2759"/>
<dbReference type="OMA" id="ISHHHYA"/>
<dbReference type="KEGG" id="cput:CONPUDRAFT_157487"/>
<comment type="caution">
    <text evidence="1">The sequence shown here is derived from an EMBL/GenBank/DDBJ whole genome shotgun (WGS) entry which is preliminary data.</text>
</comment>
<organism evidence="1 2">
    <name type="scientific">Coniophora puteana (strain RWD-64-598)</name>
    <name type="common">Brown rot fungus</name>
    <dbReference type="NCBI Taxonomy" id="741705"/>
    <lineage>
        <taxon>Eukaryota</taxon>
        <taxon>Fungi</taxon>
        <taxon>Dikarya</taxon>
        <taxon>Basidiomycota</taxon>
        <taxon>Agaricomycotina</taxon>
        <taxon>Agaricomycetes</taxon>
        <taxon>Agaricomycetidae</taxon>
        <taxon>Boletales</taxon>
        <taxon>Coniophorineae</taxon>
        <taxon>Coniophoraceae</taxon>
        <taxon>Coniophora</taxon>
    </lineage>
</organism>
<name>A0A5M3MDM0_CONPW</name>
<sequence length="142" mass="15580">MEPVLSASALRALTHTFILNISHHHYALHSRTSPAGTGARRSLTLSAVDGPVTPPLETPPLYQFFKEDIIGKHGSRPAFICREERPRSHGGPASRSLGEQAYLAWEFDKFDRYNSAAAPGLLAVDVRERDRMSVIMGNAGEV</sequence>
<dbReference type="GeneID" id="19203766"/>
<protein>
    <submittedName>
        <fullName evidence="1">Uncharacterized protein</fullName>
    </submittedName>
</protein>
<keyword evidence="2" id="KW-1185">Reference proteome</keyword>
<evidence type="ECO:0000313" key="2">
    <source>
        <dbReference type="Proteomes" id="UP000053558"/>
    </source>
</evidence>
<dbReference type="AlphaFoldDB" id="A0A5M3MDM0"/>